<evidence type="ECO:0008006" key="5">
    <source>
        <dbReference type="Google" id="ProtNLM"/>
    </source>
</evidence>
<evidence type="ECO:0000313" key="3">
    <source>
        <dbReference type="EMBL" id="SIQ63934.1"/>
    </source>
</evidence>
<dbReference type="EMBL" id="FTMH01000022">
    <property type="protein sequence ID" value="SIQ63934.1"/>
    <property type="molecule type" value="Genomic_DNA"/>
</dbReference>
<evidence type="ECO:0000256" key="2">
    <source>
        <dbReference type="SAM" id="SignalP"/>
    </source>
</evidence>
<dbReference type="Proteomes" id="UP000185547">
    <property type="component" value="Unassembled WGS sequence"/>
</dbReference>
<feature type="signal peptide" evidence="2">
    <location>
        <begin position="1"/>
        <end position="31"/>
    </location>
</feature>
<keyword evidence="4" id="KW-1185">Reference proteome</keyword>
<protein>
    <recommendedName>
        <fullName evidence="5">Beta-N-acetylhexosaminidase</fullName>
    </recommendedName>
</protein>
<feature type="region of interest" description="Disordered" evidence="1">
    <location>
        <begin position="29"/>
        <end position="123"/>
    </location>
</feature>
<feature type="compositionally biased region" description="Low complexity" evidence="1">
    <location>
        <begin position="72"/>
        <end position="118"/>
    </location>
</feature>
<accession>A0A9X8WJ55</accession>
<keyword evidence="2" id="KW-0732">Signal</keyword>
<sequence length="245" mass="25671">MSVVSTSRPWSRSVSIIAAATAAALTLTACSNDSDSEDPDTRAPEITSTETPPSEPEQTGLETDTETDSGTETDTATVTSTRSETASSSPKSSTTAASTKSSSKKTAAGTADATSTSGKKQEADALAEVRERFSTLAPEEFFDQFDDCAAGGLSGSFDCSGEGIGQFQFFDSDSKAASTTQLLTELRSSRVVEDNGDRVVGWSTLGTSAIITVVDNEAGQVMQQLISTEQDDPRQRIYDLGLAKQ</sequence>
<reference evidence="3 4" key="1">
    <citation type="submission" date="2017-01" db="EMBL/GenBank/DDBJ databases">
        <authorList>
            <person name="Varghese N."/>
            <person name="Submissions S."/>
        </authorList>
    </citation>
    <scope>NUCLEOTIDE SEQUENCE [LARGE SCALE GENOMIC DNA]</scope>
    <source>
        <strain evidence="3 4">DSM 44280</strain>
    </source>
</reference>
<organism evidence="3 4">
    <name type="scientific">Corynebacterium afermentans</name>
    <dbReference type="NCBI Taxonomy" id="38286"/>
    <lineage>
        <taxon>Bacteria</taxon>
        <taxon>Bacillati</taxon>
        <taxon>Actinomycetota</taxon>
        <taxon>Actinomycetes</taxon>
        <taxon>Mycobacteriales</taxon>
        <taxon>Corynebacteriaceae</taxon>
        <taxon>Corynebacterium</taxon>
    </lineage>
</organism>
<proteinExistence type="predicted"/>
<feature type="chain" id="PRO_5040808647" description="Beta-N-acetylhexosaminidase" evidence="2">
    <location>
        <begin position="32"/>
        <end position="245"/>
    </location>
</feature>
<evidence type="ECO:0000256" key="1">
    <source>
        <dbReference type="SAM" id="MobiDB-lite"/>
    </source>
</evidence>
<evidence type="ECO:0000313" key="4">
    <source>
        <dbReference type="Proteomes" id="UP000185547"/>
    </source>
</evidence>
<comment type="caution">
    <text evidence="3">The sequence shown here is derived from an EMBL/GenBank/DDBJ whole genome shotgun (WGS) entry which is preliminary data.</text>
</comment>
<name>A0A9X8WJ55_9CORY</name>
<gene>
    <name evidence="3" type="ORF">SAMN05421802_12217</name>
</gene>
<dbReference type="AlphaFoldDB" id="A0A9X8WJ55"/>